<dbReference type="AlphaFoldDB" id="A0A8T0BZT4"/>
<gene>
    <name evidence="1" type="ORF">PRUB_b0619</name>
</gene>
<reference evidence="1 2" key="1">
    <citation type="journal article" date="2012" name="J. Bacteriol.">
        <title>Genome sequence of the cycloprodigiosin-producing bacterial strain Pseudoalteromonas rubra ATCC 29570(T).</title>
        <authorList>
            <person name="Xie B.B."/>
            <person name="Shu Y.L."/>
            <person name="Qin Q.L."/>
            <person name="Rong J.C."/>
            <person name="Zhang X.Y."/>
            <person name="Chen X.L."/>
            <person name="Zhou B.C."/>
            <person name="Zhang Y.Z."/>
        </authorList>
    </citation>
    <scope>NUCLEOTIDE SEQUENCE [LARGE SCALE GENOMIC DNA]</scope>
    <source>
        <strain evidence="1 2">DSM 6842</strain>
    </source>
</reference>
<proteinExistence type="predicted"/>
<evidence type="ECO:0000313" key="1">
    <source>
        <dbReference type="EMBL" id="KAF7781413.1"/>
    </source>
</evidence>
<accession>A0A8T0BZT4</accession>
<protein>
    <submittedName>
        <fullName evidence="1">Uncharacterized protein</fullName>
    </submittedName>
</protein>
<evidence type="ECO:0000313" key="2">
    <source>
        <dbReference type="Proteomes" id="UP000016480"/>
    </source>
</evidence>
<dbReference type="Proteomes" id="UP000016480">
    <property type="component" value="Unassembled WGS sequence"/>
</dbReference>
<name>A0A8T0BZT4_9GAMM</name>
<organism evidence="1 2">
    <name type="scientific">Pseudoalteromonas rubra</name>
    <dbReference type="NCBI Taxonomy" id="43658"/>
    <lineage>
        <taxon>Bacteria</taxon>
        <taxon>Pseudomonadati</taxon>
        <taxon>Pseudomonadota</taxon>
        <taxon>Gammaproteobacteria</taxon>
        <taxon>Alteromonadales</taxon>
        <taxon>Pseudoalteromonadaceae</taxon>
        <taxon>Pseudoalteromonas</taxon>
    </lineage>
</organism>
<sequence>MGKPISIKADGIFLSLFGLTQLNLNNGCDMPSQVFCTGRM</sequence>
<dbReference type="EMBL" id="AHCD03000044">
    <property type="protein sequence ID" value="KAF7781413.1"/>
    <property type="molecule type" value="Genomic_DNA"/>
</dbReference>
<comment type="caution">
    <text evidence="1">The sequence shown here is derived from an EMBL/GenBank/DDBJ whole genome shotgun (WGS) entry which is preliminary data.</text>
</comment>